<dbReference type="KEGG" id="tvi:Thivi_1019"/>
<feature type="region of interest" description="Disordered" evidence="1">
    <location>
        <begin position="372"/>
        <end position="396"/>
    </location>
</feature>
<dbReference type="Pfam" id="PF13614">
    <property type="entry name" value="AAA_31"/>
    <property type="match status" value="1"/>
</dbReference>
<proteinExistence type="predicted"/>
<dbReference type="PANTHER" id="PTHR13696">
    <property type="entry name" value="P-LOOP CONTAINING NUCLEOSIDE TRIPHOSPHATE HYDROLASE"/>
    <property type="match status" value="1"/>
</dbReference>
<dbReference type="STRING" id="765911.Thivi_1019"/>
<feature type="domain" description="AAA" evidence="2">
    <location>
        <begin position="14"/>
        <end position="185"/>
    </location>
</feature>
<dbReference type="RefSeq" id="WP_014777535.1">
    <property type="nucleotide sequence ID" value="NC_018012.1"/>
</dbReference>
<dbReference type="SUPFAM" id="SSF52540">
    <property type="entry name" value="P-loop containing nucleoside triphosphate hydrolases"/>
    <property type="match status" value="1"/>
</dbReference>
<feature type="region of interest" description="Disordered" evidence="1">
    <location>
        <begin position="466"/>
        <end position="487"/>
    </location>
</feature>
<evidence type="ECO:0000313" key="3">
    <source>
        <dbReference type="EMBL" id="AFL73050.1"/>
    </source>
</evidence>
<dbReference type="eggNOG" id="COG3827">
    <property type="taxonomic scope" value="Bacteria"/>
</dbReference>
<dbReference type="EMBL" id="CP003154">
    <property type="protein sequence ID" value="AFL73050.1"/>
    <property type="molecule type" value="Genomic_DNA"/>
</dbReference>
<evidence type="ECO:0000256" key="1">
    <source>
        <dbReference type="SAM" id="MobiDB-lite"/>
    </source>
</evidence>
<dbReference type="InterPro" id="IPR025669">
    <property type="entry name" value="AAA_dom"/>
</dbReference>
<dbReference type="AlphaFoldDB" id="I3Y7T2"/>
<dbReference type="HOGENOM" id="CLU_403817_0_0_6"/>
<dbReference type="InterPro" id="IPR027417">
    <property type="entry name" value="P-loop_NTPase"/>
</dbReference>
<accession>I3Y7T2</accession>
<evidence type="ECO:0000313" key="4">
    <source>
        <dbReference type="Proteomes" id="UP000006062"/>
    </source>
</evidence>
<protein>
    <submittedName>
        <fullName evidence="3">ATPase involved in chromosome partitioning</fullName>
    </submittedName>
</protein>
<name>I3Y7T2_THIV6</name>
<reference evidence="3 4" key="1">
    <citation type="submission" date="2012-06" db="EMBL/GenBank/DDBJ databases">
        <title>Complete sequence of Thiocystis violascens DSM 198.</title>
        <authorList>
            <consortium name="US DOE Joint Genome Institute"/>
            <person name="Lucas S."/>
            <person name="Han J."/>
            <person name="Lapidus A."/>
            <person name="Cheng J.-F."/>
            <person name="Goodwin L."/>
            <person name="Pitluck S."/>
            <person name="Peters L."/>
            <person name="Ovchinnikova G."/>
            <person name="Teshima H."/>
            <person name="Detter J.C."/>
            <person name="Han C."/>
            <person name="Tapia R."/>
            <person name="Land M."/>
            <person name="Hauser L."/>
            <person name="Kyrpides N."/>
            <person name="Ivanova N."/>
            <person name="Pagani I."/>
            <person name="Vogl K."/>
            <person name="Liu Z."/>
            <person name="Frigaard N.-U."/>
            <person name="Bryant D."/>
            <person name="Woyke T."/>
        </authorList>
    </citation>
    <scope>NUCLEOTIDE SEQUENCE [LARGE SCALE GENOMIC DNA]</scope>
    <source>
        <strain evidence="4">ATCC 17096 / DSM 198 / 6111</strain>
    </source>
</reference>
<dbReference type="CDD" id="cd02042">
    <property type="entry name" value="ParAB_family"/>
    <property type="match status" value="1"/>
</dbReference>
<dbReference type="eggNOG" id="COG1192">
    <property type="taxonomic scope" value="Bacteria"/>
</dbReference>
<dbReference type="Gene3D" id="3.40.50.300">
    <property type="entry name" value="P-loop containing nucleotide triphosphate hydrolases"/>
    <property type="match status" value="1"/>
</dbReference>
<keyword evidence="4" id="KW-1185">Reference proteome</keyword>
<organism evidence="3 4">
    <name type="scientific">Thiocystis violascens (strain ATCC 17096 / DSM 198 / 6111)</name>
    <name type="common">Chromatium violascens</name>
    <dbReference type="NCBI Taxonomy" id="765911"/>
    <lineage>
        <taxon>Bacteria</taxon>
        <taxon>Pseudomonadati</taxon>
        <taxon>Pseudomonadota</taxon>
        <taxon>Gammaproteobacteria</taxon>
        <taxon>Chromatiales</taxon>
        <taxon>Chromatiaceae</taxon>
        <taxon>Thiocystis</taxon>
    </lineage>
</organism>
<dbReference type="PANTHER" id="PTHR13696:SF52">
    <property type="entry name" value="PARA FAMILY PROTEIN CT_582"/>
    <property type="match status" value="1"/>
</dbReference>
<sequence>MNRTLADPRLASPEVIAIASQKGGVGKSTTALNLSIALVAAGRTVLLMDLDPQGQAGLTLMSGVLAGGTERMLREANLTREMMTATEIPDLFLVPAGPGLSGIESELALLGDSRTRLHQALATLPSLPFRFDDIVIDCPPSVGLLTLNALAAAHKILLPVPCESFVLESLPTLLKTIGRLRAGLQQPLLGVHLLLVRRTPSTSDQALVNTLRQDYGHIMLLTEIPFDDAVRDAAERGQPLLTHCLQCDVSQAYLDLAAEWLLGHEEHQQPDNGWSFRTRQERMTSERDRMCTRIQAWLMDPSSLLYDETWEAGRQQDTQVFDELFRPRVPKRRTRLLAPLLLLLALSIALLLSLRLPDAPWRNGLAELLPGTGQGVPNPEPFSADISVPAKPEPVDELDSLEPLATAGTTDAADSLKPSETAGILETTEVADTLALVDEPDPLETVEAAGMPETADNLEAGETAGTMDTMEPADEPGPPESSEVAGAPETADNLEPMAAAGTAEAAEAAENLKPSEAAGTPETAVNLEPMAAAETTDAADTLESLDTPDDRDAPFMGDETEDAAMTDIVDTLLPATPEPDTELLEIRLPPLPDYRWDVQVLAGRSLDRVREDSEVFMRKYAAMLKNLRLAISRARFGDTRDDFYRLRVMGWDSQRAAADWCGNLRSRGQKCLVVRVVQGDG</sequence>
<dbReference type="InterPro" id="IPR050678">
    <property type="entry name" value="DNA_Partitioning_ATPase"/>
</dbReference>
<feature type="region of interest" description="Disordered" evidence="1">
    <location>
        <begin position="501"/>
        <end position="557"/>
    </location>
</feature>
<gene>
    <name evidence="3" type="ordered locus">Thivi_1019</name>
</gene>
<dbReference type="Proteomes" id="UP000006062">
    <property type="component" value="Chromosome"/>
</dbReference>
<evidence type="ECO:0000259" key="2">
    <source>
        <dbReference type="Pfam" id="PF13614"/>
    </source>
</evidence>
<feature type="compositionally biased region" description="Low complexity" evidence="1">
    <location>
        <begin position="531"/>
        <end position="541"/>
    </location>
</feature>